<dbReference type="Proteomes" id="UP000290289">
    <property type="component" value="Chromosome 16"/>
</dbReference>
<proteinExistence type="predicted"/>
<name>A0A498HJM3_MALDO</name>
<comment type="caution">
    <text evidence="1">The sequence shown here is derived from an EMBL/GenBank/DDBJ whole genome shotgun (WGS) entry which is preliminary data.</text>
</comment>
<keyword evidence="2" id="KW-1185">Reference proteome</keyword>
<sequence length="85" mass="9244">MEHFPSSAFKIYTHNNSARARALGFAATATPSYSLGPDTCLDGQRAVGHRNPAFGSSGIASFTYQHLLKLSILWCNSTKQPHHPT</sequence>
<dbReference type="EMBL" id="RDQH01000342">
    <property type="protein sequence ID" value="RXH70910.1"/>
    <property type="molecule type" value="Genomic_DNA"/>
</dbReference>
<gene>
    <name evidence="1" type="ORF">DVH24_015532</name>
</gene>
<organism evidence="1 2">
    <name type="scientific">Malus domestica</name>
    <name type="common">Apple</name>
    <name type="synonym">Pyrus malus</name>
    <dbReference type="NCBI Taxonomy" id="3750"/>
    <lineage>
        <taxon>Eukaryota</taxon>
        <taxon>Viridiplantae</taxon>
        <taxon>Streptophyta</taxon>
        <taxon>Embryophyta</taxon>
        <taxon>Tracheophyta</taxon>
        <taxon>Spermatophyta</taxon>
        <taxon>Magnoliopsida</taxon>
        <taxon>eudicotyledons</taxon>
        <taxon>Gunneridae</taxon>
        <taxon>Pentapetalae</taxon>
        <taxon>rosids</taxon>
        <taxon>fabids</taxon>
        <taxon>Rosales</taxon>
        <taxon>Rosaceae</taxon>
        <taxon>Amygdaloideae</taxon>
        <taxon>Maleae</taxon>
        <taxon>Malus</taxon>
    </lineage>
</organism>
<accession>A0A498HJM3</accession>
<evidence type="ECO:0000313" key="2">
    <source>
        <dbReference type="Proteomes" id="UP000290289"/>
    </source>
</evidence>
<reference evidence="1 2" key="1">
    <citation type="submission" date="2018-10" db="EMBL/GenBank/DDBJ databases">
        <title>A high-quality apple genome assembly.</title>
        <authorList>
            <person name="Hu J."/>
        </authorList>
    </citation>
    <scope>NUCLEOTIDE SEQUENCE [LARGE SCALE GENOMIC DNA]</scope>
    <source>
        <strain evidence="2">cv. HFTH1</strain>
        <tissue evidence="1">Young leaf</tissue>
    </source>
</reference>
<evidence type="ECO:0000313" key="1">
    <source>
        <dbReference type="EMBL" id="RXH70910.1"/>
    </source>
</evidence>
<protein>
    <submittedName>
        <fullName evidence="1">Uncharacterized protein</fullName>
    </submittedName>
</protein>
<dbReference type="AlphaFoldDB" id="A0A498HJM3"/>